<evidence type="ECO:0000259" key="1">
    <source>
        <dbReference type="PROSITE" id="PS50011"/>
    </source>
</evidence>
<dbReference type="PANTHER" id="PTHR27003">
    <property type="entry name" value="OS07G0166700 PROTEIN"/>
    <property type="match status" value="1"/>
</dbReference>
<dbReference type="InterPro" id="IPR001245">
    <property type="entry name" value="Ser-Thr/Tyr_kinase_cat_dom"/>
</dbReference>
<keyword evidence="3" id="KW-1185">Reference proteome</keyword>
<protein>
    <submittedName>
        <fullName evidence="2">Receptor-like protein kinase THESEUS 1</fullName>
    </submittedName>
</protein>
<evidence type="ECO:0000313" key="3">
    <source>
        <dbReference type="Proteomes" id="UP001412067"/>
    </source>
</evidence>
<dbReference type="PROSITE" id="PS00108">
    <property type="entry name" value="PROTEIN_KINASE_ST"/>
    <property type="match status" value="1"/>
</dbReference>
<dbReference type="InterPro" id="IPR011009">
    <property type="entry name" value="Kinase-like_dom_sf"/>
</dbReference>
<comment type="caution">
    <text evidence="2">The sequence shown here is derived from an EMBL/GenBank/DDBJ whole genome shotgun (WGS) entry which is preliminary data.</text>
</comment>
<dbReference type="InterPro" id="IPR045272">
    <property type="entry name" value="ANXUR1/2-like"/>
</dbReference>
<dbReference type="Proteomes" id="UP001412067">
    <property type="component" value="Unassembled WGS sequence"/>
</dbReference>
<dbReference type="SUPFAM" id="SSF56112">
    <property type="entry name" value="Protein kinase-like (PK-like)"/>
    <property type="match status" value="1"/>
</dbReference>
<name>A0ABR2LVV4_9ASPA</name>
<dbReference type="PANTHER" id="PTHR27003:SF88">
    <property type="entry name" value="RECEPTOR-LIKE PROTEIN KINASE THESEUS 1"/>
    <property type="match status" value="1"/>
</dbReference>
<proteinExistence type="predicted"/>
<dbReference type="Gene3D" id="1.10.510.10">
    <property type="entry name" value="Transferase(Phosphotransferase) domain 1"/>
    <property type="match status" value="1"/>
</dbReference>
<sequence length="208" mass="23338">MLSKLRHRHLVSLIGYCDERSEMILVYEFMANGPLRSHLYGTNLPPLQWKQRLEIYIGAARGLHHLHTGATQSIIHRDVKTTNILLDESYVAKNSFELEKSLHYFVSSTISRSVSSLKHRSNSQKVWLQSETTIGRGRISSTTLYFVAAPIFDQRFPVNHASSPYFDVVDVAGRSKHLRDHGIPAHTVHGIGVVVGSAAALAGCRRPR</sequence>
<dbReference type="Pfam" id="PF07714">
    <property type="entry name" value="PK_Tyr_Ser-Thr"/>
    <property type="match status" value="1"/>
</dbReference>
<gene>
    <name evidence="2" type="primary">THE1</name>
    <name evidence="2" type="ORF">KSP40_PGU005578</name>
</gene>
<dbReference type="PROSITE" id="PS50011">
    <property type="entry name" value="PROTEIN_KINASE_DOM"/>
    <property type="match status" value="1"/>
</dbReference>
<feature type="domain" description="Protein kinase" evidence="1">
    <location>
        <begin position="1"/>
        <end position="208"/>
    </location>
</feature>
<dbReference type="InterPro" id="IPR008271">
    <property type="entry name" value="Ser/Thr_kinase_AS"/>
</dbReference>
<dbReference type="EMBL" id="JBBWWR010000014">
    <property type="protein sequence ID" value="KAK8952989.1"/>
    <property type="molecule type" value="Genomic_DNA"/>
</dbReference>
<organism evidence="2 3">
    <name type="scientific">Platanthera guangdongensis</name>
    <dbReference type="NCBI Taxonomy" id="2320717"/>
    <lineage>
        <taxon>Eukaryota</taxon>
        <taxon>Viridiplantae</taxon>
        <taxon>Streptophyta</taxon>
        <taxon>Embryophyta</taxon>
        <taxon>Tracheophyta</taxon>
        <taxon>Spermatophyta</taxon>
        <taxon>Magnoliopsida</taxon>
        <taxon>Liliopsida</taxon>
        <taxon>Asparagales</taxon>
        <taxon>Orchidaceae</taxon>
        <taxon>Orchidoideae</taxon>
        <taxon>Orchideae</taxon>
        <taxon>Orchidinae</taxon>
        <taxon>Platanthera</taxon>
    </lineage>
</organism>
<evidence type="ECO:0000313" key="2">
    <source>
        <dbReference type="EMBL" id="KAK8952989.1"/>
    </source>
</evidence>
<dbReference type="InterPro" id="IPR000719">
    <property type="entry name" value="Prot_kinase_dom"/>
</dbReference>
<dbReference type="SMART" id="SM00219">
    <property type="entry name" value="TyrKc"/>
    <property type="match status" value="1"/>
</dbReference>
<accession>A0ABR2LVV4</accession>
<dbReference type="InterPro" id="IPR020635">
    <property type="entry name" value="Tyr_kinase_cat_dom"/>
</dbReference>
<reference evidence="2 3" key="1">
    <citation type="journal article" date="2022" name="Nat. Plants">
        <title>Genomes of leafy and leafless Platanthera orchids illuminate the evolution of mycoheterotrophy.</title>
        <authorList>
            <person name="Li M.H."/>
            <person name="Liu K.W."/>
            <person name="Li Z."/>
            <person name="Lu H.C."/>
            <person name="Ye Q.L."/>
            <person name="Zhang D."/>
            <person name="Wang J.Y."/>
            <person name="Li Y.F."/>
            <person name="Zhong Z.M."/>
            <person name="Liu X."/>
            <person name="Yu X."/>
            <person name="Liu D.K."/>
            <person name="Tu X.D."/>
            <person name="Liu B."/>
            <person name="Hao Y."/>
            <person name="Liao X.Y."/>
            <person name="Jiang Y.T."/>
            <person name="Sun W.H."/>
            <person name="Chen J."/>
            <person name="Chen Y.Q."/>
            <person name="Ai Y."/>
            <person name="Zhai J.W."/>
            <person name="Wu S.S."/>
            <person name="Zhou Z."/>
            <person name="Hsiao Y.Y."/>
            <person name="Wu W.L."/>
            <person name="Chen Y.Y."/>
            <person name="Lin Y.F."/>
            <person name="Hsu J.L."/>
            <person name="Li C.Y."/>
            <person name="Wang Z.W."/>
            <person name="Zhao X."/>
            <person name="Zhong W.Y."/>
            <person name="Ma X.K."/>
            <person name="Ma L."/>
            <person name="Huang J."/>
            <person name="Chen G.Z."/>
            <person name="Huang M.Z."/>
            <person name="Huang L."/>
            <person name="Peng D.H."/>
            <person name="Luo Y.B."/>
            <person name="Zou S.Q."/>
            <person name="Chen S.P."/>
            <person name="Lan S."/>
            <person name="Tsai W.C."/>
            <person name="Van de Peer Y."/>
            <person name="Liu Z.J."/>
        </authorList>
    </citation>
    <scope>NUCLEOTIDE SEQUENCE [LARGE SCALE GENOMIC DNA]</scope>
    <source>
        <strain evidence="2">Lor288</strain>
    </source>
</reference>